<feature type="compositionally biased region" description="Basic and acidic residues" evidence="3">
    <location>
        <begin position="424"/>
        <end position="434"/>
    </location>
</feature>
<dbReference type="NCBIfam" id="TIGR00231">
    <property type="entry name" value="small_GTP"/>
    <property type="match status" value="1"/>
</dbReference>
<evidence type="ECO:0000256" key="1">
    <source>
        <dbReference type="ARBA" id="ARBA00022741"/>
    </source>
</evidence>
<reference evidence="4" key="1">
    <citation type="submission" date="2020-11" db="EMBL/GenBank/DDBJ databases">
        <authorList>
            <person name="Tran Van P."/>
        </authorList>
    </citation>
    <scope>NUCLEOTIDE SEQUENCE</scope>
</reference>
<dbReference type="Pfam" id="PF00071">
    <property type="entry name" value="Ras"/>
    <property type="match status" value="2"/>
</dbReference>
<dbReference type="PROSITE" id="PS51419">
    <property type="entry name" value="RAB"/>
    <property type="match status" value="1"/>
</dbReference>
<dbReference type="SMART" id="SM00174">
    <property type="entry name" value="RHO"/>
    <property type="match status" value="1"/>
</dbReference>
<dbReference type="SUPFAM" id="SSF52540">
    <property type="entry name" value="P-loop containing nucleoside triphosphate hydrolases"/>
    <property type="match status" value="1"/>
</dbReference>
<evidence type="ECO:0000256" key="3">
    <source>
        <dbReference type="SAM" id="MobiDB-lite"/>
    </source>
</evidence>
<evidence type="ECO:0000256" key="2">
    <source>
        <dbReference type="ARBA" id="ARBA00023134"/>
    </source>
</evidence>
<evidence type="ECO:0000313" key="4">
    <source>
        <dbReference type="EMBL" id="CAD7230998.1"/>
    </source>
</evidence>
<feature type="region of interest" description="Disordered" evidence="3">
    <location>
        <begin position="424"/>
        <end position="445"/>
    </location>
</feature>
<dbReference type="SMART" id="SM00175">
    <property type="entry name" value="RAB"/>
    <property type="match status" value="1"/>
</dbReference>
<dbReference type="GO" id="GO:0003924">
    <property type="term" value="F:GTPase activity"/>
    <property type="evidence" value="ECO:0007669"/>
    <property type="project" value="InterPro"/>
</dbReference>
<organism evidence="4">
    <name type="scientific">Cyprideis torosa</name>
    <dbReference type="NCBI Taxonomy" id="163714"/>
    <lineage>
        <taxon>Eukaryota</taxon>
        <taxon>Metazoa</taxon>
        <taxon>Ecdysozoa</taxon>
        <taxon>Arthropoda</taxon>
        <taxon>Crustacea</taxon>
        <taxon>Oligostraca</taxon>
        <taxon>Ostracoda</taxon>
        <taxon>Podocopa</taxon>
        <taxon>Podocopida</taxon>
        <taxon>Cytherocopina</taxon>
        <taxon>Cytheroidea</taxon>
        <taxon>Cytherideidae</taxon>
        <taxon>Cyprideis</taxon>
    </lineage>
</organism>
<dbReference type="EMBL" id="OB663114">
    <property type="protein sequence ID" value="CAD7230998.1"/>
    <property type="molecule type" value="Genomic_DNA"/>
</dbReference>
<dbReference type="Gene3D" id="3.40.50.300">
    <property type="entry name" value="P-loop containing nucleotide triphosphate hydrolases"/>
    <property type="match status" value="1"/>
</dbReference>
<dbReference type="OrthoDB" id="413584at2759"/>
<sequence>MIILTETFRHYWYLLPEESEQNPEQTSTSPQSSVVESEGLQFSVVESEGLESSVVESERHTKIYSPVLWSWSTVPHQGLQFSVVEPKGLQSSVVESEYHTKGYNSMGTANLAAANIAMFLERAGPQPRAISRIPAAWTETTAIAPDIDGYIEGEIPYEEFPQAVQDYCSQNSSMGLSRAAKVIILGDVAVGKTSLVTRCCRRAFDINYKATIGVDFEVEHFTVLGQPFNLQIQFHLHGPTQPSGGPINVVGSREPRPRVATAPLTVAFLPNPTQWWALDLVGSKEPRPRVATASLTVAWDTAGAERFQCIASSYFRGAQVIVLVFDLAKPKSLSNCMSWLEAALEVNHTKPTLFLVGSKGDLVSKCEWKSIRPRALSLARQLEAEFWPLSAKTGIGIDWFFCRLASLAFLRVVQLEMTQEINKRISKSDPDDGKGGFSSLGAFSE</sequence>
<dbReference type="PRINTS" id="PR00449">
    <property type="entry name" value="RASTRNSFRMNG"/>
</dbReference>
<dbReference type="AlphaFoldDB" id="A0A7R8WI96"/>
<dbReference type="PANTHER" id="PTHR47977">
    <property type="entry name" value="RAS-RELATED PROTEIN RAB"/>
    <property type="match status" value="1"/>
</dbReference>
<name>A0A7R8WI96_9CRUS</name>
<protein>
    <submittedName>
        <fullName evidence="4">Uncharacterized protein</fullName>
    </submittedName>
</protein>
<dbReference type="SMART" id="SM00173">
    <property type="entry name" value="RAS"/>
    <property type="match status" value="1"/>
</dbReference>
<proteinExistence type="predicted"/>
<gene>
    <name evidence="4" type="ORF">CTOB1V02_LOCUS8853</name>
</gene>
<dbReference type="InterPro" id="IPR005225">
    <property type="entry name" value="Small_GTP-bd"/>
</dbReference>
<dbReference type="GO" id="GO:0005525">
    <property type="term" value="F:GTP binding"/>
    <property type="evidence" value="ECO:0007669"/>
    <property type="project" value="UniProtKB-KW"/>
</dbReference>
<accession>A0A7R8WI96</accession>
<keyword evidence="1" id="KW-0547">Nucleotide-binding</keyword>
<dbReference type="InterPro" id="IPR050227">
    <property type="entry name" value="Rab"/>
</dbReference>
<dbReference type="InterPro" id="IPR027417">
    <property type="entry name" value="P-loop_NTPase"/>
</dbReference>
<keyword evidence="2" id="KW-0342">GTP-binding</keyword>
<dbReference type="InterPro" id="IPR001806">
    <property type="entry name" value="Small_GTPase"/>
</dbReference>